<comment type="cofactor">
    <cofactor evidence="1">
        <name>Mg(2+)</name>
        <dbReference type="ChEBI" id="CHEBI:18420"/>
    </cofactor>
</comment>
<evidence type="ECO:0000256" key="6">
    <source>
        <dbReference type="RuleBase" id="RU004466"/>
    </source>
</evidence>
<dbReference type="STRING" id="33007.HMPREF3198_02248"/>
<dbReference type="SUPFAM" id="SSF48576">
    <property type="entry name" value="Terpenoid synthases"/>
    <property type="match status" value="1"/>
</dbReference>
<dbReference type="Proteomes" id="UP000235122">
    <property type="component" value="Unassembled WGS sequence"/>
</dbReference>
<sequence length="354" mass="39180">MRIVTFNSQELDAFLDHYLATWRAKWPSSALLDALRDGLRHYTKGGKRLRARGVELGFSLVADSTTPARASLLGQAAVEIYQGSALAHDDIVDNADKRRGAASLHRFYEYFHAASNFRGNREAFGKNSALLAGDLLLSLSQELANEASDLAPTNQPRDTFVQMTAEVAMGQFLDCALEDAPLMDDPELALQTALEVIKHKAARYSVCLPVVFGAQLAGVQPQVRQVLEQILEPWGCAFQLRDDQLGTFGDDSLTGKVTGGDLREGKRTVLVALTIRRLQDSAGEFLAHLGTDLTSEQVKHMQATIKRCGAYEDHEELITQLLERGNAHLRNLQIDQAHKQALEDFRDLLINRKS</sequence>
<dbReference type="AlphaFoldDB" id="A0A2I1IL18"/>
<reference evidence="7 8" key="1">
    <citation type="submission" date="2017-12" db="EMBL/GenBank/DDBJ databases">
        <title>Phylogenetic diversity of female urinary microbiome.</title>
        <authorList>
            <person name="Thomas-White K."/>
            <person name="Wolfe A.J."/>
        </authorList>
    </citation>
    <scope>NUCLEOTIDE SEQUENCE [LARGE SCALE GENOMIC DNA]</scope>
    <source>
        <strain evidence="7 8">UMB0402</strain>
    </source>
</reference>
<evidence type="ECO:0000256" key="3">
    <source>
        <dbReference type="ARBA" id="ARBA00022679"/>
    </source>
</evidence>
<dbReference type="GO" id="GO:0046872">
    <property type="term" value="F:metal ion binding"/>
    <property type="evidence" value="ECO:0007669"/>
    <property type="project" value="UniProtKB-KW"/>
</dbReference>
<dbReference type="Gene3D" id="1.10.600.10">
    <property type="entry name" value="Farnesyl Diphosphate Synthase"/>
    <property type="match status" value="1"/>
</dbReference>
<dbReference type="EMBL" id="PKKO01000005">
    <property type="protein sequence ID" value="PKY71819.1"/>
    <property type="molecule type" value="Genomic_DNA"/>
</dbReference>
<name>A0A2I1IL18_9ACTO</name>
<dbReference type="PANTHER" id="PTHR12001:SF85">
    <property type="entry name" value="SHORT CHAIN ISOPRENYL DIPHOSPHATE SYNTHASE"/>
    <property type="match status" value="1"/>
</dbReference>
<evidence type="ECO:0000256" key="2">
    <source>
        <dbReference type="ARBA" id="ARBA00006706"/>
    </source>
</evidence>
<dbReference type="PANTHER" id="PTHR12001">
    <property type="entry name" value="GERANYLGERANYL PYROPHOSPHATE SYNTHASE"/>
    <property type="match status" value="1"/>
</dbReference>
<evidence type="ECO:0008006" key="9">
    <source>
        <dbReference type="Google" id="ProtNLM"/>
    </source>
</evidence>
<comment type="caution">
    <text evidence="7">The sequence shown here is derived from an EMBL/GenBank/DDBJ whole genome shotgun (WGS) entry which is preliminary data.</text>
</comment>
<accession>A0A2I1IL18</accession>
<dbReference type="GO" id="GO:0008299">
    <property type="term" value="P:isoprenoid biosynthetic process"/>
    <property type="evidence" value="ECO:0007669"/>
    <property type="project" value="InterPro"/>
</dbReference>
<proteinExistence type="inferred from homology"/>
<keyword evidence="5" id="KW-0460">Magnesium</keyword>
<dbReference type="Pfam" id="PF00348">
    <property type="entry name" value="polyprenyl_synt"/>
    <property type="match status" value="1"/>
</dbReference>
<dbReference type="InterPro" id="IPR000092">
    <property type="entry name" value="Polyprenyl_synt"/>
</dbReference>
<evidence type="ECO:0000313" key="8">
    <source>
        <dbReference type="Proteomes" id="UP000235122"/>
    </source>
</evidence>
<gene>
    <name evidence="7" type="ORF">CYJ19_08865</name>
</gene>
<protein>
    <recommendedName>
        <fullName evidence="9">Polyprenyl synthetase family protein</fullName>
    </recommendedName>
</protein>
<organism evidence="7 8">
    <name type="scientific">Winkia neuii</name>
    <dbReference type="NCBI Taxonomy" id="33007"/>
    <lineage>
        <taxon>Bacteria</taxon>
        <taxon>Bacillati</taxon>
        <taxon>Actinomycetota</taxon>
        <taxon>Actinomycetes</taxon>
        <taxon>Actinomycetales</taxon>
        <taxon>Actinomycetaceae</taxon>
        <taxon>Winkia</taxon>
    </lineage>
</organism>
<keyword evidence="8" id="KW-1185">Reference proteome</keyword>
<dbReference type="SFLD" id="SFLDS00005">
    <property type="entry name" value="Isoprenoid_Synthase_Type_I"/>
    <property type="match status" value="1"/>
</dbReference>
<evidence type="ECO:0000256" key="4">
    <source>
        <dbReference type="ARBA" id="ARBA00022723"/>
    </source>
</evidence>
<comment type="similarity">
    <text evidence="2 6">Belongs to the FPP/GGPP synthase family.</text>
</comment>
<evidence type="ECO:0000256" key="5">
    <source>
        <dbReference type="ARBA" id="ARBA00022842"/>
    </source>
</evidence>
<dbReference type="GO" id="GO:0004659">
    <property type="term" value="F:prenyltransferase activity"/>
    <property type="evidence" value="ECO:0007669"/>
    <property type="project" value="InterPro"/>
</dbReference>
<evidence type="ECO:0000256" key="1">
    <source>
        <dbReference type="ARBA" id="ARBA00001946"/>
    </source>
</evidence>
<dbReference type="InterPro" id="IPR008949">
    <property type="entry name" value="Isoprenoid_synthase_dom_sf"/>
</dbReference>
<keyword evidence="3 6" id="KW-0808">Transferase</keyword>
<keyword evidence="4" id="KW-0479">Metal-binding</keyword>
<evidence type="ECO:0000313" key="7">
    <source>
        <dbReference type="EMBL" id="PKY71819.1"/>
    </source>
</evidence>